<dbReference type="Proteomes" id="UP001207468">
    <property type="component" value="Unassembled WGS sequence"/>
</dbReference>
<protein>
    <submittedName>
        <fullName evidence="1">Lysozyme-like domain-containing protein</fullName>
    </submittedName>
</protein>
<reference evidence="1" key="1">
    <citation type="submission" date="2021-03" db="EMBL/GenBank/DDBJ databases">
        <title>Evolutionary priming and transition to the ectomycorrhizal habit in an iconic lineage of mushroom-forming fungi: is preadaptation a requirement?</title>
        <authorList>
            <consortium name="DOE Joint Genome Institute"/>
            <person name="Looney B.P."/>
            <person name="Miyauchi S."/>
            <person name="Morin E."/>
            <person name="Drula E."/>
            <person name="Courty P.E."/>
            <person name="Chicoki N."/>
            <person name="Fauchery L."/>
            <person name="Kohler A."/>
            <person name="Kuo A."/>
            <person name="LaButti K."/>
            <person name="Pangilinan J."/>
            <person name="Lipzen A."/>
            <person name="Riley R."/>
            <person name="Andreopoulos W."/>
            <person name="He G."/>
            <person name="Johnson J."/>
            <person name="Barry K.W."/>
            <person name="Grigoriev I.V."/>
            <person name="Nagy L."/>
            <person name="Hibbett D."/>
            <person name="Henrissat B."/>
            <person name="Matheny P.B."/>
            <person name="Labbe J."/>
            <person name="Martin A.F."/>
        </authorList>
    </citation>
    <scope>NUCLEOTIDE SEQUENCE</scope>
    <source>
        <strain evidence="1">BPL698</strain>
    </source>
</reference>
<sequence length="412" mass="46380">MAYTYLVQMKSILLLLCISVTGIAAAQHGFLQLRKGDRTIQTFFEGSYIRFESDNYQWMEGRVKIIRDDSIYIDLMVEKAAINHWGMLVSDTVKYGLYGVALREIIAVPAKQKGLGIIRSGALFKALGAGYIGLNLINSLIQGNNFFSSSNLSGIGIAAGVFLVGELFRIAHPTTITLVYCYPNGKPKWKYNFLTLKKDLEMDKAHCAFYVPLLSPISNSFSYGLKRNYVRWEDISPNVKLAAIASEDQAFPDHNGFDWNAIQKSLHPNPKKKKKKKLPPGAAASTITQQTAKNIFLWQGNGITRYIRKIPEAYFTLLIEWIWGKKRILEVYLNAIEMGPGIFGIEAAAQHYFGKSAKNLTREEAAMIIACLPNPKKFSVKPISTRVAWRYPQILQQMHNLEGDEDIEALLK</sequence>
<gene>
    <name evidence="1" type="ORF">F5148DRAFT_1290694</name>
</gene>
<evidence type="ECO:0000313" key="2">
    <source>
        <dbReference type="Proteomes" id="UP001207468"/>
    </source>
</evidence>
<name>A0ACC0TVQ0_9AGAM</name>
<keyword evidence="2" id="KW-1185">Reference proteome</keyword>
<organism evidence="1 2">
    <name type="scientific">Russula earlei</name>
    <dbReference type="NCBI Taxonomy" id="71964"/>
    <lineage>
        <taxon>Eukaryota</taxon>
        <taxon>Fungi</taxon>
        <taxon>Dikarya</taxon>
        <taxon>Basidiomycota</taxon>
        <taxon>Agaricomycotina</taxon>
        <taxon>Agaricomycetes</taxon>
        <taxon>Russulales</taxon>
        <taxon>Russulaceae</taxon>
        <taxon>Russula</taxon>
    </lineage>
</organism>
<comment type="caution">
    <text evidence="1">The sequence shown here is derived from an EMBL/GenBank/DDBJ whole genome shotgun (WGS) entry which is preliminary data.</text>
</comment>
<dbReference type="EMBL" id="JAGFNK010000420">
    <property type="protein sequence ID" value="KAI9450669.1"/>
    <property type="molecule type" value="Genomic_DNA"/>
</dbReference>
<accession>A0ACC0TVQ0</accession>
<proteinExistence type="predicted"/>
<evidence type="ECO:0000313" key="1">
    <source>
        <dbReference type="EMBL" id="KAI9450669.1"/>
    </source>
</evidence>